<keyword evidence="2" id="KW-0732">Signal</keyword>
<dbReference type="Pfam" id="PF11776">
    <property type="entry name" value="RcnB"/>
    <property type="match status" value="1"/>
</dbReference>
<organism evidence="3 4">
    <name type="scientific">Acinetobacter variabilis</name>
    <dbReference type="NCBI Taxonomy" id="70346"/>
    <lineage>
        <taxon>Bacteria</taxon>
        <taxon>Pseudomonadati</taxon>
        <taxon>Pseudomonadota</taxon>
        <taxon>Gammaproteobacteria</taxon>
        <taxon>Moraxellales</taxon>
        <taxon>Moraxellaceae</taxon>
        <taxon>Acinetobacter</taxon>
    </lineage>
</organism>
<evidence type="ECO:0000313" key="4">
    <source>
        <dbReference type="Proteomes" id="UP000596079"/>
    </source>
</evidence>
<protein>
    <submittedName>
        <fullName evidence="3">RcnB family protein</fullName>
    </submittedName>
</protein>
<dbReference type="EMBL" id="CP060811">
    <property type="protein sequence ID" value="QQN88575.1"/>
    <property type="molecule type" value="Genomic_DNA"/>
</dbReference>
<gene>
    <name evidence="3" type="ORF">IAQ69_02455</name>
</gene>
<evidence type="ECO:0000313" key="3">
    <source>
        <dbReference type="EMBL" id="QQN88575.1"/>
    </source>
</evidence>
<proteinExistence type="predicted"/>
<accession>A0A7T7WJG4</accession>
<sequence length="146" mass="16469">MKILASGALLASFLFGIAVPAWADNAWVGYTGVDRSKPQHRPPSRPHYAPQPPHSQRPYSPQRPSHGGYYPPAQSQSGFNIQYQAPTTIYHNSNSYSWVNGDPNVAHIESSRYTVITDWQRLGLPAPPRGSYWIYENGRYVLMNNR</sequence>
<feature type="chain" id="PRO_5032613551" evidence="2">
    <location>
        <begin position="24"/>
        <end position="146"/>
    </location>
</feature>
<feature type="region of interest" description="Disordered" evidence="1">
    <location>
        <begin position="34"/>
        <end position="77"/>
    </location>
</feature>
<dbReference type="AlphaFoldDB" id="A0A7T7WJG4"/>
<dbReference type="RefSeq" id="WP_180052475.1">
    <property type="nucleotide sequence ID" value="NZ_CP060811.1"/>
</dbReference>
<dbReference type="InterPro" id="IPR024572">
    <property type="entry name" value="RcnB"/>
</dbReference>
<dbReference type="Gene3D" id="3.10.450.160">
    <property type="entry name" value="inner membrane protein cigr"/>
    <property type="match status" value="1"/>
</dbReference>
<name>A0A7T7WJG4_9GAMM</name>
<reference evidence="3 4" key="1">
    <citation type="submission" date="2020-08" db="EMBL/GenBank/DDBJ databases">
        <title>Emergence of ISAba1-mediated novel tet(X) in Acinetobacter variabilis from a chicken farm.</title>
        <authorList>
            <person name="Peng K."/>
            <person name="Li R."/>
        </authorList>
    </citation>
    <scope>NUCLEOTIDE SEQUENCE [LARGE SCALE GENOMIC DNA]</scope>
    <source>
        <strain evidence="3 4">XM9F202-2</strain>
    </source>
</reference>
<dbReference type="Proteomes" id="UP000596079">
    <property type="component" value="Chromosome"/>
</dbReference>
<evidence type="ECO:0000256" key="1">
    <source>
        <dbReference type="SAM" id="MobiDB-lite"/>
    </source>
</evidence>
<feature type="signal peptide" evidence="2">
    <location>
        <begin position="1"/>
        <end position="23"/>
    </location>
</feature>
<evidence type="ECO:0000256" key="2">
    <source>
        <dbReference type="SAM" id="SignalP"/>
    </source>
</evidence>